<evidence type="ECO:0000313" key="1">
    <source>
        <dbReference type="EMBL" id="RJX43144.1"/>
    </source>
</evidence>
<accession>A0A3A6QB51</accession>
<sequence length="142" mass="15500">MRQQFEIGLRQRAFEIVLEQIGAEVREEEGVANACIGPDPVPIRVMPIWLAHEHVAVTDDVIGELAEDGGKVAIAGYDAEETAEPSVVTEPKVVDATGVAEDADPPVPYEREIAATDPVSQYAAEHGEMVHLFLLPYPDAWR</sequence>
<organism evidence="1 2">
    <name type="scientific">Halonotius aquaticus</name>
    <dbReference type="NCBI Taxonomy" id="2216978"/>
    <lineage>
        <taxon>Archaea</taxon>
        <taxon>Methanobacteriati</taxon>
        <taxon>Methanobacteriota</taxon>
        <taxon>Stenosarchaea group</taxon>
        <taxon>Halobacteria</taxon>
        <taxon>Halobacteriales</taxon>
        <taxon>Haloferacaceae</taxon>
        <taxon>Halonotius</taxon>
    </lineage>
</organism>
<reference evidence="1 2" key="1">
    <citation type="submission" date="2018-06" db="EMBL/GenBank/DDBJ databases">
        <title>Halonotius sp. F13-13 a new haloarchaeeon isolated from a solar saltern from Isla Cristina, Huelva, Spain.</title>
        <authorList>
            <person name="Duran-Viseras A."/>
            <person name="Sanchez-Porro C."/>
            <person name="Ventosa A."/>
        </authorList>
    </citation>
    <scope>NUCLEOTIDE SEQUENCE [LARGE SCALE GENOMIC DNA]</scope>
    <source>
        <strain evidence="1 2">F13-13</strain>
    </source>
</reference>
<gene>
    <name evidence="1" type="ORF">DM826_07510</name>
</gene>
<dbReference type="EMBL" id="QKNY01000010">
    <property type="protein sequence ID" value="RJX43144.1"/>
    <property type="molecule type" value="Genomic_DNA"/>
</dbReference>
<dbReference type="AlphaFoldDB" id="A0A3A6QB51"/>
<name>A0A3A6QB51_9EURY</name>
<comment type="caution">
    <text evidence="1">The sequence shown here is derived from an EMBL/GenBank/DDBJ whole genome shotgun (WGS) entry which is preliminary data.</text>
</comment>
<keyword evidence="2" id="KW-1185">Reference proteome</keyword>
<protein>
    <submittedName>
        <fullName evidence="1">Uncharacterized protein</fullName>
    </submittedName>
</protein>
<evidence type="ECO:0000313" key="2">
    <source>
        <dbReference type="Proteomes" id="UP000276588"/>
    </source>
</evidence>
<dbReference type="Proteomes" id="UP000276588">
    <property type="component" value="Unassembled WGS sequence"/>
</dbReference>
<dbReference type="RefSeq" id="WP_120102791.1">
    <property type="nucleotide sequence ID" value="NZ_QKNY01000010.1"/>
</dbReference>
<proteinExistence type="predicted"/>